<feature type="domain" description="ABC transmembrane type-1" evidence="9">
    <location>
        <begin position="27"/>
        <end position="316"/>
    </location>
</feature>
<evidence type="ECO:0000259" key="9">
    <source>
        <dbReference type="PROSITE" id="PS50929"/>
    </source>
</evidence>
<evidence type="ECO:0000313" key="11">
    <source>
        <dbReference type="Proteomes" id="UP000678243"/>
    </source>
</evidence>
<evidence type="ECO:0000256" key="1">
    <source>
        <dbReference type="ARBA" id="ARBA00004651"/>
    </source>
</evidence>
<dbReference type="EMBL" id="JAGTUK010000005">
    <property type="protein sequence ID" value="MBS0025598.1"/>
    <property type="molecule type" value="Genomic_DNA"/>
</dbReference>
<evidence type="ECO:0000313" key="10">
    <source>
        <dbReference type="EMBL" id="MBS0025598.1"/>
    </source>
</evidence>
<dbReference type="PANTHER" id="PTHR24221:SF654">
    <property type="entry name" value="ATP-BINDING CASSETTE SUB-FAMILY B MEMBER 6"/>
    <property type="match status" value="1"/>
</dbReference>
<dbReference type="InterPro" id="IPR011527">
    <property type="entry name" value="ABC1_TM_dom"/>
</dbReference>
<feature type="transmembrane region" description="Helical" evidence="7">
    <location>
        <begin position="152"/>
        <end position="169"/>
    </location>
</feature>
<dbReference type="Proteomes" id="UP000678243">
    <property type="component" value="Unassembled WGS sequence"/>
</dbReference>
<feature type="transmembrane region" description="Helical" evidence="7">
    <location>
        <begin position="21"/>
        <end position="52"/>
    </location>
</feature>
<dbReference type="PROSITE" id="PS50893">
    <property type="entry name" value="ABC_TRANSPORTER_2"/>
    <property type="match status" value="1"/>
</dbReference>
<keyword evidence="11" id="KW-1185">Reference proteome</keyword>
<feature type="transmembrane region" description="Helical" evidence="7">
    <location>
        <begin position="175"/>
        <end position="192"/>
    </location>
</feature>
<name>A0ABS5IRL4_9MICO</name>
<evidence type="ECO:0000256" key="2">
    <source>
        <dbReference type="ARBA" id="ARBA00022692"/>
    </source>
</evidence>
<dbReference type="Pfam" id="PF00005">
    <property type="entry name" value="ABC_tran"/>
    <property type="match status" value="1"/>
</dbReference>
<dbReference type="SMART" id="SM00382">
    <property type="entry name" value="AAA"/>
    <property type="match status" value="1"/>
</dbReference>
<dbReference type="GO" id="GO:0005524">
    <property type="term" value="F:ATP binding"/>
    <property type="evidence" value="ECO:0007669"/>
    <property type="project" value="UniProtKB-KW"/>
</dbReference>
<dbReference type="RefSeq" id="WP_211545530.1">
    <property type="nucleotide sequence ID" value="NZ_CBDREF010000006.1"/>
</dbReference>
<dbReference type="InterPro" id="IPR003439">
    <property type="entry name" value="ABC_transporter-like_ATP-bd"/>
</dbReference>
<dbReference type="Gene3D" id="3.40.50.300">
    <property type="entry name" value="P-loop containing nucleotide triphosphate hydrolases"/>
    <property type="match status" value="1"/>
</dbReference>
<dbReference type="InterPro" id="IPR003593">
    <property type="entry name" value="AAA+_ATPase"/>
</dbReference>
<evidence type="ECO:0000259" key="8">
    <source>
        <dbReference type="PROSITE" id="PS50893"/>
    </source>
</evidence>
<evidence type="ECO:0000256" key="4">
    <source>
        <dbReference type="ARBA" id="ARBA00022840"/>
    </source>
</evidence>
<evidence type="ECO:0000256" key="5">
    <source>
        <dbReference type="ARBA" id="ARBA00022989"/>
    </source>
</evidence>
<dbReference type="InterPro" id="IPR036640">
    <property type="entry name" value="ABC1_TM_sf"/>
</dbReference>
<dbReference type="SUPFAM" id="SSF90123">
    <property type="entry name" value="ABC transporter transmembrane region"/>
    <property type="match status" value="1"/>
</dbReference>
<comment type="caution">
    <text evidence="10">The sequence shown here is derived from an EMBL/GenBank/DDBJ whole genome shotgun (WGS) entry which is preliminary data.</text>
</comment>
<sequence>MKRIWPVLKDLLPLLPTGAQRYFVGYMIATTLITALDVVAMSLLAVVIGPALAGGTLRLPLIGEVSPDMTPLLVLGACALIILKSVLSVTLHWFATRRFARYELEIGDRMFKAYINSSWEERSKRTVAEITRIADGGIANTMSGFLLPLMRVPSSIFTFVLIIVVLLVVDPITALIAMVYLILVAIIVHQVVTKRSLEAATVNRNYSYRVAILMTEMMEALKELSLRNRLADVAQLVTDSRHHSVRARANASFLGVVPSFAFESALIGGVVIIGGVSYWQGGLAAALSSVALFTATGFRLIPAISGIQGGIVQGVASIPSAQDVIGDLTAAEQDMKVSQTPADTAELAESPRLLSLKDVHFRYPGADEDVIRGLSLDIPLGSSLGIVGPSGAGKSTLIDLLLGLSQATTGDIEIDGHPLTSVLRQWRGRVGYVPQRVALFDASIAQNVALTWTDEIDRDRVEYALERAQLSSLVASRANGIDERIGERGVSLSGGQQQRLGIARALYTDPLVLVLDEATSSLDTKTEDEVTKAIRSLQGEVTLISVAHRLSTIKDYDRICYMDEGVIAAQGTFVEVASSLPAFAEQVLLAGLAGELERKA</sequence>
<dbReference type="Gene3D" id="1.20.1560.10">
    <property type="entry name" value="ABC transporter type 1, transmembrane domain"/>
    <property type="match status" value="1"/>
</dbReference>
<dbReference type="PANTHER" id="PTHR24221">
    <property type="entry name" value="ATP-BINDING CASSETTE SUB-FAMILY B"/>
    <property type="match status" value="1"/>
</dbReference>
<dbReference type="InterPro" id="IPR017871">
    <property type="entry name" value="ABC_transporter-like_CS"/>
</dbReference>
<feature type="transmembrane region" description="Helical" evidence="7">
    <location>
        <begin position="251"/>
        <end position="276"/>
    </location>
</feature>
<dbReference type="PROSITE" id="PS50929">
    <property type="entry name" value="ABC_TM1F"/>
    <property type="match status" value="1"/>
</dbReference>
<protein>
    <submittedName>
        <fullName evidence="10">ABC transporter ATP-binding protein</fullName>
    </submittedName>
</protein>
<evidence type="ECO:0000256" key="6">
    <source>
        <dbReference type="ARBA" id="ARBA00023136"/>
    </source>
</evidence>
<keyword evidence="4 10" id="KW-0067">ATP-binding</keyword>
<evidence type="ECO:0000256" key="3">
    <source>
        <dbReference type="ARBA" id="ARBA00022741"/>
    </source>
</evidence>
<evidence type="ECO:0000256" key="7">
    <source>
        <dbReference type="SAM" id="Phobius"/>
    </source>
</evidence>
<keyword evidence="2 7" id="KW-0812">Transmembrane</keyword>
<keyword evidence="3" id="KW-0547">Nucleotide-binding</keyword>
<keyword evidence="6 7" id="KW-0472">Membrane</keyword>
<keyword evidence="5 7" id="KW-1133">Transmembrane helix</keyword>
<dbReference type="SUPFAM" id="SSF52540">
    <property type="entry name" value="P-loop containing nucleoside triphosphate hydrolases"/>
    <property type="match status" value="1"/>
</dbReference>
<organism evidence="10 11">
    <name type="scientific">Microbacterium paraoxydans</name>
    <dbReference type="NCBI Taxonomy" id="199592"/>
    <lineage>
        <taxon>Bacteria</taxon>
        <taxon>Bacillati</taxon>
        <taxon>Actinomycetota</taxon>
        <taxon>Actinomycetes</taxon>
        <taxon>Micrococcales</taxon>
        <taxon>Microbacteriaceae</taxon>
        <taxon>Microbacterium</taxon>
    </lineage>
</organism>
<dbReference type="InterPro" id="IPR027417">
    <property type="entry name" value="P-loop_NTPase"/>
</dbReference>
<proteinExistence type="predicted"/>
<reference evidence="10 11" key="1">
    <citation type="submission" date="2021-04" db="EMBL/GenBank/DDBJ databases">
        <title>Whole genome analysis of root endophytic bacterium Microbacterium paraoxydans ku-mp colonizing RP-bio226 rice variety.</title>
        <authorList>
            <person name="Ulaganathan K."/>
            <person name="Latha B."/>
        </authorList>
    </citation>
    <scope>NUCLEOTIDE SEQUENCE [LARGE SCALE GENOMIC DNA]</scope>
    <source>
        <strain evidence="11">ku-mp</strain>
    </source>
</reference>
<accession>A0ABS5IRL4</accession>
<gene>
    <name evidence="10" type="ORF">KE274_15955</name>
</gene>
<feature type="domain" description="ABC transporter" evidence="8">
    <location>
        <begin position="354"/>
        <end position="589"/>
    </location>
</feature>
<comment type="subcellular location">
    <subcellularLocation>
        <location evidence="1">Cell membrane</location>
        <topology evidence="1">Multi-pass membrane protein</topology>
    </subcellularLocation>
</comment>
<feature type="transmembrane region" description="Helical" evidence="7">
    <location>
        <begin position="72"/>
        <end position="94"/>
    </location>
</feature>
<dbReference type="InterPro" id="IPR039421">
    <property type="entry name" value="Type_1_exporter"/>
</dbReference>
<dbReference type="PROSITE" id="PS00211">
    <property type="entry name" value="ABC_TRANSPORTER_1"/>
    <property type="match status" value="1"/>
</dbReference>